<dbReference type="InterPro" id="IPR045079">
    <property type="entry name" value="Oxoprolinase-like"/>
</dbReference>
<reference evidence="3 4" key="1">
    <citation type="submission" date="2023-04" db="EMBL/GenBank/DDBJ databases">
        <title>YMD61, complete Genome.</title>
        <authorList>
            <person name="Zhang J."/>
        </authorList>
    </citation>
    <scope>NUCLEOTIDE SEQUENCE [LARGE SCALE GENOMIC DNA]</scope>
    <source>
        <strain evidence="3 4">YMD61</strain>
    </source>
</reference>
<proteinExistence type="predicted"/>
<gene>
    <name evidence="3" type="ORF">QF092_10660</name>
</gene>
<feature type="domain" description="Hydantoinase/oxoprolinase N-terminal" evidence="2">
    <location>
        <begin position="5"/>
        <end position="169"/>
    </location>
</feature>
<accession>A0ABY8Q2D8</accession>
<sequence>MAYFLGVDTGGTYTDAVIVDEAATQVIGSAKSLTTRGDLALGVGRAVDAALAQAGVAAADVALVSLSTTLATNALVEGQGGRVALVFIGFSEADLERGGLIEALKGDPVIRLAGGHSHAGTEAAPLDLVALEAEVGRLADQVMGFAVAASFATRNPAHEVAAREVIRRVTGRPVTCSHELSANLNGPKRALTAVLNARLIGMIDRLVAACERHLEAIGVKAPLMVVRGDGALISAAMVRERPIETILSGPAASIVGARWLTGEKDALVSDIGGTTTDVALLRDGLPEIDPQGARVGGFRTMVEAVAMRTTGLGGDSEVHLITEGLDGGLRLGPRRLCPVSLLAVEHGAMVHAALDRWLSAEAVGEFDGRFAIPMGGNAGGLGPRDVAVLGRLTQPMPVAQALTSRLEVAALERLVARGLVMISGVTPSDASHVLGRLAAWDGAAAEKAVRLLARRRNGRGERFAPDEKVFAQAIIDQLTAQTVDCLLEAAFGEDAAFAGEGPEALARHPLMRAGLAQHRGVVEITARLGVPVIGLGASAPSYYGAVGDRLGCRMVLPEHAGVANAIGAVVGQVSQRVSGLVSSPAEGRFVAHLAEGLQAFNTREAALEAMEAALVAEAMARAKAAGAEEVQLRVTREVKEAEVEGRSMFIEATVTATASGRPRVAHG</sequence>
<dbReference type="EMBL" id="CP124535">
    <property type="protein sequence ID" value="WGV14756.1"/>
    <property type="molecule type" value="Genomic_DNA"/>
</dbReference>
<dbReference type="InterPro" id="IPR043129">
    <property type="entry name" value="ATPase_NBD"/>
</dbReference>
<dbReference type="Gene3D" id="3.30.420.40">
    <property type="match status" value="1"/>
</dbReference>
<name>A0ABY8Q2D8_9RHOB</name>
<evidence type="ECO:0000259" key="2">
    <source>
        <dbReference type="Pfam" id="PF05378"/>
    </source>
</evidence>
<evidence type="ECO:0000313" key="3">
    <source>
        <dbReference type="EMBL" id="WGV14756.1"/>
    </source>
</evidence>
<dbReference type="SUPFAM" id="SSF53067">
    <property type="entry name" value="Actin-like ATPase domain"/>
    <property type="match status" value="1"/>
</dbReference>
<feature type="domain" description="Hydantoinase A/oxoprolinase" evidence="1">
    <location>
        <begin position="189"/>
        <end position="333"/>
    </location>
</feature>
<dbReference type="Pfam" id="PF05378">
    <property type="entry name" value="Hydant_A_N"/>
    <property type="match status" value="1"/>
</dbReference>
<dbReference type="InterPro" id="IPR008040">
    <property type="entry name" value="Hydant_A_N"/>
</dbReference>
<evidence type="ECO:0000313" key="4">
    <source>
        <dbReference type="Proteomes" id="UP001230978"/>
    </source>
</evidence>
<keyword evidence="4" id="KW-1185">Reference proteome</keyword>
<dbReference type="Pfam" id="PF01968">
    <property type="entry name" value="Hydantoinase_A"/>
    <property type="match status" value="1"/>
</dbReference>
<dbReference type="RefSeq" id="WP_281463884.1">
    <property type="nucleotide sequence ID" value="NZ_CP124535.1"/>
</dbReference>
<evidence type="ECO:0000259" key="1">
    <source>
        <dbReference type="Pfam" id="PF01968"/>
    </source>
</evidence>
<organism evidence="3 4">
    <name type="scientific">Fuscovulum ytuae</name>
    <dbReference type="NCBI Taxonomy" id="3042299"/>
    <lineage>
        <taxon>Bacteria</taxon>
        <taxon>Pseudomonadati</taxon>
        <taxon>Pseudomonadota</taxon>
        <taxon>Alphaproteobacteria</taxon>
        <taxon>Rhodobacterales</taxon>
        <taxon>Paracoccaceae</taxon>
        <taxon>Fuscovulum</taxon>
    </lineage>
</organism>
<protein>
    <submittedName>
        <fullName evidence="3">Hydantoinase/oxoprolinase family protein</fullName>
    </submittedName>
</protein>
<dbReference type="Proteomes" id="UP001230978">
    <property type="component" value="Chromosome"/>
</dbReference>
<dbReference type="PANTHER" id="PTHR11365">
    <property type="entry name" value="5-OXOPROLINASE RELATED"/>
    <property type="match status" value="1"/>
</dbReference>
<dbReference type="InterPro" id="IPR002821">
    <property type="entry name" value="Hydantoinase_A"/>
</dbReference>
<dbReference type="PANTHER" id="PTHR11365:SF2">
    <property type="entry name" value="5-OXOPROLINASE"/>
    <property type="match status" value="1"/>
</dbReference>